<dbReference type="PROSITE" id="PS00175">
    <property type="entry name" value="PG_MUTASE"/>
    <property type="match status" value="1"/>
</dbReference>
<evidence type="ECO:0008006" key="7">
    <source>
        <dbReference type="Google" id="ProtNLM"/>
    </source>
</evidence>
<dbReference type="InterPro" id="IPR050275">
    <property type="entry name" value="PGM_Phosphatase"/>
</dbReference>
<keyword evidence="4" id="KW-1133">Transmembrane helix</keyword>
<evidence type="ECO:0000256" key="4">
    <source>
        <dbReference type="SAM" id="Phobius"/>
    </source>
</evidence>
<evidence type="ECO:0000256" key="1">
    <source>
        <dbReference type="ARBA" id="ARBA00023152"/>
    </source>
</evidence>
<keyword evidence="4" id="KW-0472">Membrane</keyword>
<dbReference type="InterPro" id="IPR001345">
    <property type="entry name" value="PG/BPGM_mutase_AS"/>
</dbReference>
<dbReference type="InterPro" id="IPR029033">
    <property type="entry name" value="His_PPase_superfam"/>
</dbReference>
<sequence length="266" mass="29599">MRGEQISAGLLVTTLGVGVVGTLAYWYWAKQFKATGLHQATIKRAKQSKPQARDKTVYLIRHGQSTFNAEYAKTEVDPFLFDAPLSQLGEVQVAELANSWEQRKGREALPEIVFASPLTRALQTAAGGLAPLGVEVRVEPLLREHLTDSCDIGRTPVELAKEFPALSFSHLDEIWWYIDPEADEPLSTVKACQDVFIKYGYMEPLRVLEARLDSLIDMLAARPECTIALVGHGDFMNALAERIDPSETDLWLDNCEVAKVQLICVQ</sequence>
<dbReference type="SMART" id="SM00855">
    <property type="entry name" value="PGAM"/>
    <property type="match status" value="1"/>
</dbReference>
<dbReference type="GO" id="GO:0005737">
    <property type="term" value="C:cytoplasm"/>
    <property type="evidence" value="ECO:0007669"/>
    <property type="project" value="TreeGrafter"/>
</dbReference>
<keyword evidence="1" id="KW-0324">Glycolysis</keyword>
<name>A0AAE0G8A4_9CHLO</name>
<dbReference type="Gene3D" id="3.40.50.1240">
    <property type="entry name" value="Phosphoglycerate mutase-like"/>
    <property type="match status" value="1"/>
</dbReference>
<evidence type="ECO:0000256" key="2">
    <source>
        <dbReference type="ARBA" id="ARBA00023235"/>
    </source>
</evidence>
<dbReference type="Pfam" id="PF00300">
    <property type="entry name" value="His_Phos_1"/>
    <property type="match status" value="1"/>
</dbReference>
<dbReference type="EMBL" id="LGRX02008475">
    <property type="protein sequence ID" value="KAK3273442.1"/>
    <property type="molecule type" value="Genomic_DNA"/>
</dbReference>
<comment type="similarity">
    <text evidence="3">Belongs to the phosphoglycerate mutase family.</text>
</comment>
<keyword evidence="2" id="KW-0413">Isomerase</keyword>
<dbReference type="PANTHER" id="PTHR48100:SF1">
    <property type="entry name" value="HISTIDINE PHOSPHATASE FAMILY PROTEIN-RELATED"/>
    <property type="match status" value="1"/>
</dbReference>
<dbReference type="GO" id="GO:0016791">
    <property type="term" value="F:phosphatase activity"/>
    <property type="evidence" value="ECO:0007669"/>
    <property type="project" value="TreeGrafter"/>
</dbReference>
<proteinExistence type="inferred from homology"/>
<dbReference type="Proteomes" id="UP001190700">
    <property type="component" value="Unassembled WGS sequence"/>
</dbReference>
<accession>A0AAE0G8A4</accession>
<reference evidence="5 6" key="1">
    <citation type="journal article" date="2015" name="Genome Biol. Evol.">
        <title>Comparative Genomics of a Bacterivorous Green Alga Reveals Evolutionary Causalities and Consequences of Phago-Mixotrophic Mode of Nutrition.</title>
        <authorList>
            <person name="Burns J.A."/>
            <person name="Paasch A."/>
            <person name="Narechania A."/>
            <person name="Kim E."/>
        </authorList>
    </citation>
    <scope>NUCLEOTIDE SEQUENCE [LARGE SCALE GENOMIC DNA]</scope>
    <source>
        <strain evidence="5 6">PLY_AMNH</strain>
    </source>
</reference>
<keyword evidence="4" id="KW-0812">Transmembrane</keyword>
<evidence type="ECO:0000256" key="3">
    <source>
        <dbReference type="ARBA" id="ARBA00038362"/>
    </source>
</evidence>
<evidence type="ECO:0000313" key="6">
    <source>
        <dbReference type="Proteomes" id="UP001190700"/>
    </source>
</evidence>
<keyword evidence="6" id="KW-1185">Reference proteome</keyword>
<feature type="transmembrane region" description="Helical" evidence="4">
    <location>
        <begin position="6"/>
        <end position="28"/>
    </location>
</feature>
<dbReference type="CDD" id="cd07067">
    <property type="entry name" value="HP_PGM_like"/>
    <property type="match status" value="1"/>
</dbReference>
<organism evidence="5 6">
    <name type="scientific">Cymbomonas tetramitiformis</name>
    <dbReference type="NCBI Taxonomy" id="36881"/>
    <lineage>
        <taxon>Eukaryota</taxon>
        <taxon>Viridiplantae</taxon>
        <taxon>Chlorophyta</taxon>
        <taxon>Pyramimonadophyceae</taxon>
        <taxon>Pyramimonadales</taxon>
        <taxon>Pyramimonadaceae</taxon>
        <taxon>Cymbomonas</taxon>
    </lineage>
</organism>
<evidence type="ECO:0000313" key="5">
    <source>
        <dbReference type="EMBL" id="KAK3273442.1"/>
    </source>
</evidence>
<dbReference type="InterPro" id="IPR013078">
    <property type="entry name" value="His_Pase_superF_clade-1"/>
</dbReference>
<dbReference type="PANTHER" id="PTHR48100">
    <property type="entry name" value="BROAD-SPECIFICITY PHOSPHATASE YOR283W-RELATED"/>
    <property type="match status" value="1"/>
</dbReference>
<dbReference type="AlphaFoldDB" id="A0AAE0G8A4"/>
<comment type="caution">
    <text evidence="5">The sequence shown here is derived from an EMBL/GenBank/DDBJ whole genome shotgun (WGS) entry which is preliminary data.</text>
</comment>
<protein>
    <recommendedName>
        <fullName evidence="7">Histidine phosphatase family protein</fullName>
    </recommendedName>
</protein>
<gene>
    <name evidence="5" type="ORF">CYMTET_18315</name>
</gene>
<dbReference type="SUPFAM" id="SSF53254">
    <property type="entry name" value="Phosphoglycerate mutase-like"/>
    <property type="match status" value="1"/>
</dbReference>